<name>A0A2N9LMC3_9BACT</name>
<dbReference type="SUPFAM" id="SSF56935">
    <property type="entry name" value="Porins"/>
    <property type="match status" value="1"/>
</dbReference>
<evidence type="ECO:0000259" key="1">
    <source>
        <dbReference type="Pfam" id="PF25183"/>
    </source>
</evidence>
<feature type="domain" description="TonB-dependent transporter Oar-like beta-barrel" evidence="1">
    <location>
        <begin position="232"/>
        <end position="445"/>
    </location>
</feature>
<dbReference type="SUPFAM" id="SSF49464">
    <property type="entry name" value="Carboxypeptidase regulatory domain-like"/>
    <property type="match status" value="1"/>
</dbReference>
<proteinExistence type="predicted"/>
<evidence type="ECO:0000313" key="2">
    <source>
        <dbReference type="EMBL" id="SPE24396.1"/>
    </source>
</evidence>
<dbReference type="InterPro" id="IPR008969">
    <property type="entry name" value="CarboxyPept-like_regulatory"/>
</dbReference>
<protein>
    <submittedName>
        <fullName evidence="2">Cna protein B-type domain protein</fullName>
    </submittedName>
</protein>
<sequence length="483" mass="51927">MMIVALTPRVWGQDNATIAGNVADSSGAMVPNAAIDLTNNATGQIRETTSNTVGAFRVANVGIGTYTLTATASGFEKFTRTGIVVNVAQSLEENITLSVGSQAQTVTVQADALQVQTETSEVSTLISGQQVERLATNGRNIVQLAALGMGVSNSLASFGGINALTSSSNITFNGTRSTHNVYLLDGTELNDRGCGGCYMVLPSQDSIAEFQTLQSNYSPDYGIGSGGTITMVIKSGGRQYHGEVYEYNRNTAYNANDYFNKQAGRTRPEFMLNEPGGNIGGPLYIPHVYNEGKTRTFFFWNEEWRRLIQGATPSLYSTVMANDFPTAGQDLNYTPYVANAVIPKVPNLPSNATYTAMETGLGLTPGQPFPLNANGTYRIPRQMMDPNTVAEANSGAFPKPNLANGYQFTASPAQPNFVREDAVRIDHAINSKMQLMGHYVHDAVQPTFFPPLWQGSYVLPAVVAGQLPDSRNADVEPVLYCGD</sequence>
<dbReference type="Proteomes" id="UP000239735">
    <property type="component" value="Unassembled WGS sequence"/>
</dbReference>
<dbReference type="AlphaFoldDB" id="A0A2N9LMC3"/>
<reference evidence="3" key="1">
    <citation type="submission" date="2018-02" db="EMBL/GenBank/DDBJ databases">
        <authorList>
            <person name="Hausmann B."/>
        </authorList>
    </citation>
    <scope>NUCLEOTIDE SEQUENCE [LARGE SCALE GENOMIC DNA]</scope>
    <source>
        <strain evidence="3">Peat soil MAG SbA5</strain>
    </source>
</reference>
<dbReference type="EMBL" id="OKRB01000103">
    <property type="protein sequence ID" value="SPE24396.1"/>
    <property type="molecule type" value="Genomic_DNA"/>
</dbReference>
<dbReference type="InterPro" id="IPR057601">
    <property type="entry name" value="Oar-like_b-barrel"/>
</dbReference>
<dbReference type="Gene3D" id="2.60.40.1120">
    <property type="entry name" value="Carboxypeptidase-like, regulatory domain"/>
    <property type="match status" value="1"/>
</dbReference>
<dbReference type="Pfam" id="PF13620">
    <property type="entry name" value="CarboxypepD_reg"/>
    <property type="match status" value="1"/>
</dbReference>
<gene>
    <name evidence="2" type="ORF">SBA5_450053</name>
</gene>
<evidence type="ECO:0000313" key="3">
    <source>
        <dbReference type="Proteomes" id="UP000239735"/>
    </source>
</evidence>
<organism evidence="2 3">
    <name type="scientific">Candidatus Sulfuritelmatomonas gaucii</name>
    <dbReference type="NCBI Taxonomy" id="2043161"/>
    <lineage>
        <taxon>Bacteria</taxon>
        <taxon>Pseudomonadati</taxon>
        <taxon>Acidobacteriota</taxon>
        <taxon>Terriglobia</taxon>
        <taxon>Terriglobales</taxon>
        <taxon>Acidobacteriaceae</taxon>
        <taxon>Candidatus Sulfuritelmatomonas</taxon>
    </lineage>
</organism>
<dbReference type="Pfam" id="PF25183">
    <property type="entry name" value="OMP_b-brl_4"/>
    <property type="match status" value="1"/>
</dbReference>
<accession>A0A2N9LMC3</accession>